<dbReference type="Pfam" id="PF00149">
    <property type="entry name" value="Metallophos"/>
    <property type="match status" value="1"/>
</dbReference>
<keyword evidence="2" id="KW-0378">Hydrolase</keyword>
<evidence type="ECO:0000313" key="6">
    <source>
        <dbReference type="Proteomes" id="UP001527882"/>
    </source>
</evidence>
<evidence type="ECO:0000259" key="4">
    <source>
        <dbReference type="Pfam" id="PF00149"/>
    </source>
</evidence>
<gene>
    <name evidence="5" type="ORF">O9H85_29765</name>
</gene>
<feature type="transmembrane region" description="Helical" evidence="3">
    <location>
        <begin position="6"/>
        <end position="24"/>
    </location>
</feature>
<dbReference type="PANTHER" id="PTHR31302:SF31">
    <property type="entry name" value="PHOSPHODIESTERASE YAEI"/>
    <property type="match status" value="1"/>
</dbReference>
<keyword evidence="3" id="KW-0812">Transmembrane</keyword>
<comment type="caution">
    <text evidence="5">The sequence shown here is derived from an EMBL/GenBank/DDBJ whole genome shotgun (WGS) entry which is preliminary data.</text>
</comment>
<dbReference type="InterPro" id="IPR029052">
    <property type="entry name" value="Metallo-depent_PP-like"/>
</dbReference>
<dbReference type="EMBL" id="JAQAGZ010000024">
    <property type="protein sequence ID" value="MCZ8516502.1"/>
    <property type="molecule type" value="Genomic_DNA"/>
</dbReference>
<protein>
    <submittedName>
        <fullName evidence="5">Metallophosphoesterase</fullName>
    </submittedName>
</protein>
<keyword evidence="3" id="KW-1133">Transmembrane helix</keyword>
<feature type="domain" description="Calcineurin-like phosphoesterase" evidence="4">
    <location>
        <begin position="42"/>
        <end position="197"/>
    </location>
</feature>
<organism evidence="5 6">
    <name type="scientific">Paenibacillus gyeongsangnamensis</name>
    <dbReference type="NCBI Taxonomy" id="3388067"/>
    <lineage>
        <taxon>Bacteria</taxon>
        <taxon>Bacillati</taxon>
        <taxon>Bacillota</taxon>
        <taxon>Bacilli</taxon>
        <taxon>Bacillales</taxon>
        <taxon>Paenibacillaceae</taxon>
        <taxon>Paenibacillus</taxon>
    </lineage>
</organism>
<dbReference type="InterPro" id="IPR004843">
    <property type="entry name" value="Calcineurin-like_PHP"/>
</dbReference>
<evidence type="ECO:0000313" key="5">
    <source>
        <dbReference type="EMBL" id="MCZ8516502.1"/>
    </source>
</evidence>
<sequence length="258" mass="29398">MTLILSTVIFIAIFAGMYTLFILPTQWLKTEKIRLDLGIGKKILQLSDLHVERLRVRPGQIRRVIEAERPDYIIITGDFTKLPSSLPKLGTYLSMVRDSGIPAYAVLGNHDHQQPKVSRLIKFIEGYGIRILRNEAALLDGFQLVGIDDFDSGKSRIRKSFAQVHPQLPILVATHDPNIVLMMKQWSYHYLMAGHLHGKQINIPFFYKFRPMGPLPASGIYKGLHRKPYGTFYISKGLGQTGINIRFMVRSEVTLHML</sequence>
<keyword evidence="1" id="KW-0479">Metal-binding</keyword>
<dbReference type="Proteomes" id="UP001527882">
    <property type="component" value="Unassembled WGS sequence"/>
</dbReference>
<dbReference type="PANTHER" id="PTHR31302">
    <property type="entry name" value="TRANSMEMBRANE PROTEIN WITH METALLOPHOSPHOESTERASE DOMAIN-RELATED"/>
    <property type="match status" value="1"/>
</dbReference>
<proteinExistence type="predicted"/>
<dbReference type="SUPFAM" id="SSF56300">
    <property type="entry name" value="Metallo-dependent phosphatases"/>
    <property type="match status" value="1"/>
</dbReference>
<dbReference type="Gene3D" id="3.60.21.10">
    <property type="match status" value="1"/>
</dbReference>
<dbReference type="InterPro" id="IPR051158">
    <property type="entry name" value="Metallophosphoesterase_sf"/>
</dbReference>
<evidence type="ECO:0000256" key="1">
    <source>
        <dbReference type="ARBA" id="ARBA00022723"/>
    </source>
</evidence>
<keyword evidence="3" id="KW-0472">Membrane</keyword>
<evidence type="ECO:0000256" key="2">
    <source>
        <dbReference type="ARBA" id="ARBA00022801"/>
    </source>
</evidence>
<reference evidence="5 6" key="1">
    <citation type="submission" date="2022-12" db="EMBL/GenBank/DDBJ databases">
        <title>Draft genome sequence of Paenibacillus sp. dW9.</title>
        <authorList>
            <person name="Choi E.-W."/>
            <person name="Kim D.-U."/>
        </authorList>
    </citation>
    <scope>NUCLEOTIDE SEQUENCE [LARGE SCALE GENOMIC DNA]</scope>
    <source>
        <strain evidence="6">dW9</strain>
    </source>
</reference>
<accession>A0ABT4QI92</accession>
<name>A0ABT4QI92_9BACL</name>
<evidence type="ECO:0000256" key="3">
    <source>
        <dbReference type="SAM" id="Phobius"/>
    </source>
</evidence>
<dbReference type="RefSeq" id="WP_269885039.1">
    <property type="nucleotide sequence ID" value="NZ_JAQAGZ010000024.1"/>
</dbReference>
<keyword evidence="6" id="KW-1185">Reference proteome</keyword>